<evidence type="ECO:0000256" key="4">
    <source>
        <dbReference type="ARBA" id="ARBA00022840"/>
    </source>
</evidence>
<dbReference type="SUPFAM" id="SSF56112">
    <property type="entry name" value="Protein kinase-like (PK-like)"/>
    <property type="match status" value="1"/>
</dbReference>
<dbReference type="SMART" id="SM00220">
    <property type="entry name" value="S_TKc"/>
    <property type="match status" value="1"/>
</dbReference>
<evidence type="ECO:0000256" key="3">
    <source>
        <dbReference type="ARBA" id="ARBA00022777"/>
    </source>
</evidence>
<dbReference type="GO" id="GO:0005524">
    <property type="term" value="F:ATP binding"/>
    <property type="evidence" value="ECO:0007669"/>
    <property type="project" value="UniProtKB-UniRule"/>
</dbReference>
<feature type="compositionally biased region" description="Polar residues" evidence="7">
    <location>
        <begin position="49"/>
        <end position="62"/>
    </location>
</feature>
<evidence type="ECO:0000256" key="7">
    <source>
        <dbReference type="SAM" id="MobiDB-lite"/>
    </source>
</evidence>
<dbReference type="EC" id="2.7.-.-" evidence="10"/>
<keyword evidence="8" id="KW-0812">Transmembrane</keyword>
<keyword evidence="6" id="KW-0175">Coiled coil</keyword>
<proteinExistence type="predicted"/>
<dbReference type="Gene3D" id="1.10.510.10">
    <property type="entry name" value="Transferase(Phosphotransferase) domain 1"/>
    <property type="match status" value="1"/>
</dbReference>
<feature type="transmembrane region" description="Helical" evidence="8">
    <location>
        <begin position="423"/>
        <end position="445"/>
    </location>
</feature>
<dbReference type="PROSITE" id="PS50011">
    <property type="entry name" value="PROTEIN_KINASE_DOM"/>
    <property type="match status" value="1"/>
</dbReference>
<dbReference type="InterPro" id="IPR011990">
    <property type="entry name" value="TPR-like_helical_dom_sf"/>
</dbReference>
<keyword evidence="8" id="KW-1133">Transmembrane helix</keyword>
<feature type="region of interest" description="Disordered" evidence="7">
    <location>
        <begin position="1"/>
        <end position="71"/>
    </location>
</feature>
<sequence>MSHDQANSSSSEHTRVVGPLSEDQSSESKRSRRKGRSSARAVRRQRSSEIATTSKPSTSSEGSPEELPRDSASRYQVVGELGRGGWGVVQSAIDGHLQRPVAIKRISGPANPSDGVRGRFLHEAVVTSQLQHPGIVPVHELSEDDNGNAYYVMKLLDGKPFHYLIRQVHESQRSHSATTGDAELDHSLTAHQDHGHQQLSEAILPLLERFIDICNAVAYAHNRGVLHRDLKPANVMVGAFGETIIVDWGLAKRLRDDSTVRDETAIECELDRATHCADEAFDDSQSDHTSAGSIIGTPAYMSPEQALGNTDSLTQTSDVYSLGVMLYEILVGRHPFKGLDVDTVLKRVRTGEWVPAKQVRRDVPRALSAICEKAMALSPTDRYETAESLAEDVHRYLAGDAVHADHENWLDLASRWCRRHRTIALCIAATTLLLLVAATIFGYFIHQAHDEERAARLATETAHHESLQLLGESRVAADGWLIDLTGSMEFYPVLTPIRNQLITQAIEHYEALLEREENELSHWSDANVSAIMLCRRCVERSKLHLRIGDLYRLSGTHRPAQTHYESARATLEALDEIADIDQDSVEERTLQRANIWIGERLVDSGANWAIELDAFDRHRHGVAALLDGYGLKSTNAMGEQRFPPRVFDLVSSLARLHFTIVRVHGTGMDHSDSIGHLEAAYRWADWLRRVRGSLGDERLVTTIAVDQAVKLQSAGRHEEAVQVWKQLLDRLNEQIAAAPHRIDTRQTLAQARLQMADALARTQNTRQARSEYRNAIEELNQVRSMANVDDHYRRQLVDAERSLRELIANENAEE</sequence>
<dbReference type="SUPFAM" id="SSF48452">
    <property type="entry name" value="TPR-like"/>
    <property type="match status" value="1"/>
</dbReference>
<evidence type="ECO:0000256" key="5">
    <source>
        <dbReference type="PROSITE-ProRule" id="PRU10141"/>
    </source>
</evidence>
<dbReference type="EMBL" id="ANOH01000003">
    <property type="protein sequence ID" value="EMI58545.1"/>
    <property type="molecule type" value="Genomic_DNA"/>
</dbReference>
<feature type="compositionally biased region" description="Polar residues" evidence="7">
    <location>
        <begin position="1"/>
        <end position="11"/>
    </location>
</feature>
<dbReference type="Gene3D" id="1.25.40.10">
    <property type="entry name" value="Tetratricopeptide repeat domain"/>
    <property type="match status" value="1"/>
</dbReference>
<dbReference type="PANTHER" id="PTHR43289:SF6">
    <property type="entry name" value="SERINE_THREONINE-PROTEIN KINASE NEKL-3"/>
    <property type="match status" value="1"/>
</dbReference>
<dbReference type="Pfam" id="PF00069">
    <property type="entry name" value="Pkinase"/>
    <property type="match status" value="1"/>
</dbReference>
<dbReference type="InterPro" id="IPR011009">
    <property type="entry name" value="Kinase-like_dom_sf"/>
</dbReference>
<dbReference type="Gene3D" id="3.30.200.20">
    <property type="entry name" value="Phosphorylase Kinase, domain 1"/>
    <property type="match status" value="1"/>
</dbReference>
<evidence type="ECO:0000256" key="8">
    <source>
        <dbReference type="SAM" id="Phobius"/>
    </source>
</evidence>
<dbReference type="InterPro" id="IPR008271">
    <property type="entry name" value="Ser/Thr_kinase_AS"/>
</dbReference>
<keyword evidence="8" id="KW-0472">Membrane</keyword>
<feature type="coiled-coil region" evidence="6">
    <location>
        <begin position="499"/>
        <end position="526"/>
    </location>
</feature>
<organism evidence="10 11">
    <name type="scientific">Rhodopirellula sallentina SM41</name>
    <dbReference type="NCBI Taxonomy" id="1263870"/>
    <lineage>
        <taxon>Bacteria</taxon>
        <taxon>Pseudomonadati</taxon>
        <taxon>Planctomycetota</taxon>
        <taxon>Planctomycetia</taxon>
        <taxon>Pirellulales</taxon>
        <taxon>Pirellulaceae</taxon>
        <taxon>Rhodopirellula</taxon>
    </lineage>
</organism>
<evidence type="ECO:0000256" key="1">
    <source>
        <dbReference type="ARBA" id="ARBA00022679"/>
    </source>
</evidence>
<keyword evidence="2 5" id="KW-0547">Nucleotide-binding</keyword>
<feature type="binding site" evidence="5">
    <location>
        <position position="104"/>
    </location>
    <ligand>
        <name>ATP</name>
        <dbReference type="ChEBI" id="CHEBI:30616"/>
    </ligand>
</feature>
<dbReference type="InterPro" id="IPR017441">
    <property type="entry name" value="Protein_kinase_ATP_BS"/>
</dbReference>
<evidence type="ECO:0000313" key="11">
    <source>
        <dbReference type="Proteomes" id="UP000011885"/>
    </source>
</evidence>
<evidence type="ECO:0000313" key="10">
    <source>
        <dbReference type="EMBL" id="EMI58545.1"/>
    </source>
</evidence>
<keyword evidence="4 5" id="KW-0067">ATP-binding</keyword>
<feature type="compositionally biased region" description="Basic residues" evidence="7">
    <location>
        <begin position="30"/>
        <end position="45"/>
    </location>
</feature>
<keyword evidence="3 10" id="KW-0418">Kinase</keyword>
<reference evidence="10 11" key="1">
    <citation type="journal article" date="2013" name="Mar. Genomics">
        <title>Expression of sulfatases in Rhodopirellula baltica and the diversity of sulfatases in the genus Rhodopirellula.</title>
        <authorList>
            <person name="Wegner C.E."/>
            <person name="Richter-Heitmann T."/>
            <person name="Klindworth A."/>
            <person name="Klockow C."/>
            <person name="Richter M."/>
            <person name="Achstetter T."/>
            <person name="Glockner F.O."/>
            <person name="Harder J."/>
        </authorList>
    </citation>
    <scope>NUCLEOTIDE SEQUENCE [LARGE SCALE GENOMIC DNA]</scope>
    <source>
        <strain evidence="10 11">SM41</strain>
    </source>
</reference>
<dbReference type="PROSITE" id="PS00107">
    <property type="entry name" value="PROTEIN_KINASE_ATP"/>
    <property type="match status" value="1"/>
</dbReference>
<accession>M5UAU3</accession>
<feature type="domain" description="Protein kinase" evidence="9">
    <location>
        <begin position="75"/>
        <end position="397"/>
    </location>
</feature>
<dbReference type="OrthoDB" id="292616at2"/>
<gene>
    <name evidence="10" type="ORF">RSSM_00072</name>
</gene>
<dbReference type="PROSITE" id="PS00108">
    <property type="entry name" value="PROTEIN_KINASE_ST"/>
    <property type="match status" value="1"/>
</dbReference>
<dbReference type="GO" id="GO:0004674">
    <property type="term" value="F:protein serine/threonine kinase activity"/>
    <property type="evidence" value="ECO:0007669"/>
    <property type="project" value="TreeGrafter"/>
</dbReference>
<dbReference type="InterPro" id="IPR000719">
    <property type="entry name" value="Prot_kinase_dom"/>
</dbReference>
<protein>
    <submittedName>
        <fullName evidence="10">Serine/threonine-protein kinase</fullName>
        <ecNumber evidence="10">2.7.-.-</ecNumber>
    </submittedName>
</protein>
<evidence type="ECO:0000256" key="6">
    <source>
        <dbReference type="SAM" id="Coils"/>
    </source>
</evidence>
<comment type="caution">
    <text evidence="10">The sequence shown here is derived from an EMBL/GenBank/DDBJ whole genome shotgun (WGS) entry which is preliminary data.</text>
</comment>
<keyword evidence="1 10" id="KW-0808">Transferase</keyword>
<name>M5UAU3_9BACT</name>
<dbReference type="AlphaFoldDB" id="M5UAU3"/>
<dbReference type="PANTHER" id="PTHR43289">
    <property type="entry name" value="MITOGEN-ACTIVATED PROTEIN KINASE KINASE KINASE 20-RELATED"/>
    <property type="match status" value="1"/>
</dbReference>
<dbReference type="RefSeq" id="WP_008673126.1">
    <property type="nucleotide sequence ID" value="NZ_ANOH01000003.1"/>
</dbReference>
<dbReference type="Proteomes" id="UP000011885">
    <property type="component" value="Unassembled WGS sequence"/>
</dbReference>
<dbReference type="CDD" id="cd14014">
    <property type="entry name" value="STKc_PknB_like"/>
    <property type="match status" value="1"/>
</dbReference>
<keyword evidence="11" id="KW-1185">Reference proteome</keyword>
<evidence type="ECO:0000256" key="2">
    <source>
        <dbReference type="ARBA" id="ARBA00022741"/>
    </source>
</evidence>
<dbReference type="PATRIC" id="fig|1263870.3.peg.79"/>
<evidence type="ECO:0000259" key="9">
    <source>
        <dbReference type="PROSITE" id="PS50011"/>
    </source>
</evidence>